<dbReference type="InterPro" id="IPR004682">
    <property type="entry name" value="TRAP_DctP"/>
</dbReference>
<dbReference type="AlphaFoldDB" id="D9R4C5"/>
<dbReference type="Gene3D" id="3.40.190.170">
    <property type="entry name" value="Bacterial extracellular solute-binding protein, family 7"/>
    <property type="match status" value="1"/>
</dbReference>
<evidence type="ECO:0000256" key="2">
    <source>
        <dbReference type="SAM" id="Phobius"/>
    </source>
</evidence>
<proteinExistence type="predicted"/>
<reference evidence="3" key="1">
    <citation type="submission" date="2010-07" db="EMBL/GenBank/DDBJ databases">
        <title>Complete sequence of Clostridium saccharolyticum WM1.</title>
        <authorList>
            <consortium name="US DOE Joint Genome Institute"/>
            <person name="Lucas S."/>
            <person name="Copeland A."/>
            <person name="Lapidus A."/>
            <person name="Cheng J.-F."/>
            <person name="Bruce D."/>
            <person name="Goodwin L."/>
            <person name="Pitluck S."/>
            <person name="Chertkov O."/>
            <person name="Detter J.C."/>
            <person name="Han C."/>
            <person name="Tapia R."/>
            <person name="Land M."/>
            <person name="Hauser L."/>
            <person name="Chang Y.-J."/>
            <person name="Jeffries C."/>
            <person name="Kyrpides N."/>
            <person name="Ivanova N."/>
            <person name="Mikhailova N."/>
            <person name="Mouttaki H."/>
            <person name="Lin L."/>
            <person name="Zhou J."/>
            <person name="Hemme C.L."/>
            <person name="Woyke T."/>
        </authorList>
    </citation>
    <scope>NUCLEOTIDE SEQUENCE [LARGE SCALE GENOMIC DNA]</scope>
    <source>
        <strain evidence="3">WM1</strain>
    </source>
</reference>
<keyword evidence="1" id="KW-0732">Signal</keyword>
<dbReference type="KEGG" id="csh:Closa_2425"/>
<keyword evidence="4" id="KW-1185">Reference proteome</keyword>
<organism evidence="3 4">
    <name type="scientific">Lacrimispora saccharolytica (strain ATCC 35040 / DSM 2544 / NRCC 2533 / WM1)</name>
    <name type="common">Clostridium saccharolyticum</name>
    <dbReference type="NCBI Taxonomy" id="610130"/>
    <lineage>
        <taxon>Bacteria</taxon>
        <taxon>Bacillati</taxon>
        <taxon>Bacillota</taxon>
        <taxon>Clostridia</taxon>
        <taxon>Lachnospirales</taxon>
        <taxon>Lachnospiraceae</taxon>
        <taxon>Lacrimispora</taxon>
    </lineage>
</organism>
<protein>
    <submittedName>
        <fullName evidence="3">TRAP dicarboxylate transporter, DctP subunit</fullName>
    </submittedName>
</protein>
<dbReference type="HOGENOM" id="CLU_036176_4_0_9"/>
<sequence>MDKRIVKRGMFALYLAVAVIFVFGLMKWGNMGDYLLLSGRKEAPEYVFSYADNQPEDYPTVQGAKEFAKLVYERTEGRIKIKVFAEGEMGNENEVVEQIQYGGIDFARVSVMMLTDLKPRFNVLQLPYLYRDEKHMWKVLDGEIGEEFKKELEGSGLVALSWYDAGARHFYNSSGPIESVEDMKNMRIRVAESDMMAAMVEALGARAVPIAYSDIYAALETSSIDGAENNWPSYESMRHNEVAKYITLDAHNRIPEMQLVSQATWDQLKETDREIISACAEESARYERKLWQTREQTVRDQLIKEGCIVTELSPAELARFRSAVKIVYQMYCSQYSDVVDRIAKIR</sequence>
<keyword evidence="2" id="KW-1133">Transmembrane helix</keyword>
<feature type="transmembrane region" description="Helical" evidence="2">
    <location>
        <begin position="12"/>
        <end position="29"/>
    </location>
</feature>
<dbReference type="PANTHER" id="PTHR33376">
    <property type="match status" value="1"/>
</dbReference>
<keyword evidence="2" id="KW-0812">Transmembrane</keyword>
<dbReference type="NCBIfam" id="NF037995">
    <property type="entry name" value="TRAP_S1"/>
    <property type="match status" value="1"/>
</dbReference>
<dbReference type="Pfam" id="PF03480">
    <property type="entry name" value="DctP"/>
    <property type="match status" value="1"/>
</dbReference>
<dbReference type="GO" id="GO:0030288">
    <property type="term" value="C:outer membrane-bounded periplasmic space"/>
    <property type="evidence" value="ECO:0007669"/>
    <property type="project" value="InterPro"/>
</dbReference>
<dbReference type="EMBL" id="CP002109">
    <property type="protein sequence ID" value="ADL04995.1"/>
    <property type="molecule type" value="Genomic_DNA"/>
</dbReference>
<dbReference type="GO" id="GO:0055085">
    <property type="term" value="P:transmembrane transport"/>
    <property type="evidence" value="ECO:0007669"/>
    <property type="project" value="InterPro"/>
</dbReference>
<name>D9R4C5_LACSW</name>
<evidence type="ECO:0000313" key="4">
    <source>
        <dbReference type="Proteomes" id="UP000001662"/>
    </source>
</evidence>
<dbReference type="GO" id="GO:0030246">
    <property type="term" value="F:carbohydrate binding"/>
    <property type="evidence" value="ECO:0007669"/>
    <property type="project" value="TreeGrafter"/>
</dbReference>
<dbReference type="RefSeq" id="WP_013273081.1">
    <property type="nucleotide sequence ID" value="NC_014376.1"/>
</dbReference>
<dbReference type="PANTHER" id="PTHR33376:SF2">
    <property type="entry name" value="DICARBOXYLATE-BINDING PERIPLASMIC PROTEIN"/>
    <property type="match status" value="1"/>
</dbReference>
<keyword evidence="2" id="KW-0472">Membrane</keyword>
<dbReference type="STRING" id="610130.Closa_2425"/>
<evidence type="ECO:0000256" key="1">
    <source>
        <dbReference type="ARBA" id="ARBA00022729"/>
    </source>
</evidence>
<accession>D9R4C5</accession>
<gene>
    <name evidence="3" type="ordered locus">Closa_2425</name>
</gene>
<dbReference type="InterPro" id="IPR018389">
    <property type="entry name" value="DctP_fam"/>
</dbReference>
<dbReference type="PIRSF" id="PIRSF006470">
    <property type="entry name" value="DctB"/>
    <property type="match status" value="1"/>
</dbReference>
<dbReference type="PaxDb" id="610130-Closa_2425"/>
<evidence type="ECO:0000313" key="3">
    <source>
        <dbReference type="EMBL" id="ADL04995.1"/>
    </source>
</evidence>
<dbReference type="CDD" id="cd13671">
    <property type="entry name" value="PBP2_TRAP_SBP_like_3"/>
    <property type="match status" value="1"/>
</dbReference>
<dbReference type="eggNOG" id="COG1638">
    <property type="taxonomic scope" value="Bacteria"/>
</dbReference>
<dbReference type="InterPro" id="IPR038404">
    <property type="entry name" value="TRAP_DctP_sf"/>
</dbReference>
<dbReference type="Proteomes" id="UP000001662">
    <property type="component" value="Chromosome"/>
</dbReference>
<dbReference type="NCBIfam" id="TIGR00787">
    <property type="entry name" value="dctP"/>
    <property type="match status" value="1"/>
</dbReference>